<comment type="caution">
    <text evidence="2">The sequence shown here is derived from an EMBL/GenBank/DDBJ whole genome shotgun (WGS) entry which is preliminary data.</text>
</comment>
<dbReference type="InterPro" id="IPR036582">
    <property type="entry name" value="Mao_N_sf"/>
</dbReference>
<keyword evidence="3" id="KW-1185">Reference proteome</keyword>
<dbReference type="Proteomes" id="UP001057375">
    <property type="component" value="Unassembled WGS sequence"/>
</dbReference>
<feature type="non-terminal residue" evidence="2">
    <location>
        <position position="135"/>
    </location>
</feature>
<reference evidence="2" key="1">
    <citation type="submission" date="2022-03" db="EMBL/GenBank/DDBJ databases">
        <title>Draft genome sequence of Aduncisulcus paluster, a free-living microaerophilic Fornicata.</title>
        <authorList>
            <person name="Yuyama I."/>
            <person name="Kume K."/>
            <person name="Tamura T."/>
            <person name="Inagaki Y."/>
            <person name="Hashimoto T."/>
        </authorList>
    </citation>
    <scope>NUCLEOTIDE SEQUENCE</scope>
    <source>
        <strain evidence="2">NY0171</strain>
    </source>
</reference>
<gene>
    <name evidence="2" type="ORF">ADUPG1_002420</name>
</gene>
<accession>A0ABQ5KL26</accession>
<sequence>MGVALVAGSVTGFTDTYDDLSSQPVVIKVDGSEISSYDQEQGVDLPAVIVNGRTMLPLKRTFELFGVNTVWNGQERSITADTPNGRLWLQIDNDVAKLNGVDVQLDAAPTIFKSRTFVPLAFISESMGVKPLWNG</sequence>
<evidence type="ECO:0000259" key="1">
    <source>
        <dbReference type="Pfam" id="PF07833"/>
    </source>
</evidence>
<name>A0ABQ5KL26_9EUKA</name>
<proteinExistence type="predicted"/>
<protein>
    <submittedName>
        <fullName evidence="2">Copper amine oxidase N-terminal domain-containing protein</fullName>
    </submittedName>
</protein>
<dbReference type="EMBL" id="BQXS01002820">
    <property type="protein sequence ID" value="GKT33207.1"/>
    <property type="molecule type" value="Genomic_DNA"/>
</dbReference>
<feature type="domain" description="Copper amine oxidase-like N-terminal" evidence="1">
    <location>
        <begin position="43"/>
        <end position="134"/>
    </location>
</feature>
<evidence type="ECO:0000313" key="2">
    <source>
        <dbReference type="EMBL" id="GKT33207.1"/>
    </source>
</evidence>
<organism evidence="2 3">
    <name type="scientific">Aduncisulcus paluster</name>
    <dbReference type="NCBI Taxonomy" id="2918883"/>
    <lineage>
        <taxon>Eukaryota</taxon>
        <taxon>Metamonada</taxon>
        <taxon>Carpediemonas-like organisms</taxon>
        <taxon>Aduncisulcus</taxon>
    </lineage>
</organism>
<evidence type="ECO:0000313" key="3">
    <source>
        <dbReference type="Proteomes" id="UP001057375"/>
    </source>
</evidence>
<dbReference type="InterPro" id="IPR012854">
    <property type="entry name" value="Cu_amine_oxidase-like_N"/>
</dbReference>
<dbReference type="Gene3D" id="3.30.457.10">
    <property type="entry name" value="Copper amine oxidase-like, N-terminal domain"/>
    <property type="match status" value="1"/>
</dbReference>
<dbReference type="SUPFAM" id="SSF55383">
    <property type="entry name" value="Copper amine oxidase, domain N"/>
    <property type="match status" value="2"/>
</dbReference>
<dbReference type="Pfam" id="PF07833">
    <property type="entry name" value="Cu_amine_oxidN1"/>
    <property type="match status" value="1"/>
</dbReference>